<accession>A0ABX7BK67</accession>
<gene>
    <name evidence="2" type="ORF">IGS68_33050</name>
</gene>
<dbReference type="InterPro" id="IPR016039">
    <property type="entry name" value="Thiolase-like"/>
</dbReference>
<evidence type="ECO:0000313" key="3">
    <source>
        <dbReference type="Proteomes" id="UP000595197"/>
    </source>
</evidence>
<dbReference type="RefSeq" id="WP_201083041.1">
    <property type="nucleotide sequence ID" value="NZ_CP067422.1"/>
</dbReference>
<name>A0ABX7BK67_9PROT</name>
<evidence type="ECO:0000259" key="1">
    <source>
        <dbReference type="Pfam" id="PF00109"/>
    </source>
</evidence>
<dbReference type="Pfam" id="PF00109">
    <property type="entry name" value="ketoacyl-synt"/>
    <property type="match status" value="1"/>
</dbReference>
<keyword evidence="2" id="KW-0614">Plasmid</keyword>
<protein>
    <recommendedName>
        <fullName evidence="1">Beta-ketoacyl synthase-like N-terminal domain-containing protein</fullName>
    </recommendedName>
</protein>
<sequence length="256" mass="25282">MIATLGVAGALIGTLHGFGPEGLAAMAAGGALDRSVLRPPALKGKVLEIDPATALSAAACARLRPCLGGVPDLRIGIVVASRIGNYQILGSFSGKVRRGSRSPVQFSGSGYNVCAGVAAMAAGVNGPSLALAGRSANLGDALGIAAFDMMRGDADAMIVGAVAVEESGKAGAGAFLAVTARPAAGAPVLRLGADTESEPAPLPLPGSAAALLLARLPELALPFALASALEDGASPRPARFDFPDAAAVRRVDLTQA</sequence>
<organism evidence="2 3">
    <name type="scientific">Skermanella cutis</name>
    <dbReference type="NCBI Taxonomy" id="2775420"/>
    <lineage>
        <taxon>Bacteria</taxon>
        <taxon>Pseudomonadati</taxon>
        <taxon>Pseudomonadota</taxon>
        <taxon>Alphaproteobacteria</taxon>
        <taxon>Rhodospirillales</taxon>
        <taxon>Azospirillaceae</taxon>
        <taxon>Skermanella</taxon>
    </lineage>
</organism>
<evidence type="ECO:0000313" key="2">
    <source>
        <dbReference type="EMBL" id="QQP93452.1"/>
    </source>
</evidence>
<dbReference type="Gene3D" id="3.40.47.10">
    <property type="match status" value="1"/>
</dbReference>
<dbReference type="Proteomes" id="UP000595197">
    <property type="component" value="Plasmid pTT6-2"/>
</dbReference>
<geneLocation type="plasmid" evidence="2 3">
    <name>pTT6-2</name>
</geneLocation>
<feature type="domain" description="Beta-ketoacyl synthase-like N-terminal" evidence="1">
    <location>
        <begin position="72"/>
        <end position="167"/>
    </location>
</feature>
<reference evidence="2" key="1">
    <citation type="submission" date="2021-02" db="EMBL/GenBank/DDBJ databases">
        <title>Skermanella TT6 skin isolate.</title>
        <authorList>
            <person name="Lee K."/>
            <person name="Ganzorig M."/>
        </authorList>
    </citation>
    <scope>NUCLEOTIDE SEQUENCE</scope>
    <source>
        <strain evidence="2">TT6</strain>
    </source>
</reference>
<dbReference type="InterPro" id="IPR014030">
    <property type="entry name" value="Ketoacyl_synth_N"/>
</dbReference>
<proteinExistence type="predicted"/>
<keyword evidence="3" id="KW-1185">Reference proteome</keyword>
<dbReference type="EMBL" id="CP067422">
    <property type="protein sequence ID" value="QQP93452.1"/>
    <property type="molecule type" value="Genomic_DNA"/>
</dbReference>
<dbReference type="SUPFAM" id="SSF53901">
    <property type="entry name" value="Thiolase-like"/>
    <property type="match status" value="1"/>
</dbReference>